<dbReference type="Proteomes" id="UP000297555">
    <property type="component" value="Unassembled WGS sequence"/>
</dbReference>
<accession>A0A4Y8VK79</accession>
<name>A0A4Y8VK79_9PSED</name>
<comment type="caution">
    <text evidence="1">The sequence shown here is derived from an EMBL/GenBank/DDBJ whole genome shotgun (WGS) entry which is preliminary data.</text>
</comment>
<proteinExistence type="predicted"/>
<sequence>MTSMIPSMTIELLRRLTGKPVSKLVRYSWWPASEVSAQCGIEDELAFSLTAGPLAVYFEDGVILGFSSDPSLNSVIVWDEAARVAGQGPASLGSDEELFAISESGGFSTVFWGQLIGCCVSHVAILKRVHMNAVESQRPSEVGLRFSFSGGKSFVISHGLHDNSDDFSVLEETQLKGVELEEISIN</sequence>
<dbReference type="EMBL" id="SPDQ01000013">
    <property type="protein sequence ID" value="TFH80885.1"/>
    <property type="molecule type" value="Genomic_DNA"/>
</dbReference>
<dbReference type="OrthoDB" id="2641170at2"/>
<dbReference type="AlphaFoldDB" id="A0A4Y8VK79"/>
<evidence type="ECO:0000313" key="2">
    <source>
        <dbReference type="Proteomes" id="UP000297555"/>
    </source>
</evidence>
<gene>
    <name evidence="1" type="ORF">E4J90_11530</name>
</gene>
<organism evidence="1 2">
    <name type="scientific">Pseudomonas kribbensis</name>
    <dbReference type="NCBI Taxonomy" id="1628086"/>
    <lineage>
        <taxon>Bacteria</taxon>
        <taxon>Pseudomonadati</taxon>
        <taxon>Pseudomonadota</taxon>
        <taxon>Gammaproteobacteria</taxon>
        <taxon>Pseudomonadales</taxon>
        <taxon>Pseudomonadaceae</taxon>
        <taxon>Pseudomonas</taxon>
    </lineage>
</organism>
<reference evidence="1 2" key="1">
    <citation type="submission" date="2019-03" db="EMBL/GenBank/DDBJ databases">
        <title>Draft genome sequence of humic substances-degrading Pseudomonas kribbensis CHA-19 from forest soil.</title>
        <authorList>
            <person name="Kim D."/>
        </authorList>
    </citation>
    <scope>NUCLEOTIDE SEQUENCE [LARGE SCALE GENOMIC DNA]</scope>
    <source>
        <strain evidence="1 2">CHA-19</strain>
    </source>
</reference>
<protein>
    <submittedName>
        <fullName evidence="1">Uncharacterized protein</fullName>
    </submittedName>
</protein>
<evidence type="ECO:0000313" key="1">
    <source>
        <dbReference type="EMBL" id="TFH80885.1"/>
    </source>
</evidence>